<sequence length="215" mass="22486">MKTDDLIAMLASGPDVAAAPPPGARWRTAATLGAGLLASVALMAAWLGVRPNLAQLALRPDFWIKLAFVASVCLAAWHASRRLGMPGANTGSLLRWLALPLLLMWLLGAAAIATAAPELRAELFWGTTWRSCPLLIALLSLPVLAAMLRAMRQLAPTRLRLAGAAAGFAAGGAAALVYCLHCPEMAASFIGFWYVLGMLVPAAIGALLGPKVLAW</sequence>
<dbReference type="STRING" id="1747903.ASR47_1007170"/>
<proteinExistence type="predicted"/>
<protein>
    <recommendedName>
        <fullName evidence="4">Anti-sigma F factor</fullName>
    </recommendedName>
</protein>
<dbReference type="EMBL" id="LOCQ01000056">
    <property type="protein sequence ID" value="OBV38854.1"/>
    <property type="molecule type" value="Genomic_DNA"/>
</dbReference>
<keyword evidence="1" id="KW-0812">Transmembrane</keyword>
<evidence type="ECO:0000256" key="1">
    <source>
        <dbReference type="SAM" id="Phobius"/>
    </source>
</evidence>
<feature type="transmembrane region" description="Helical" evidence="1">
    <location>
        <begin position="190"/>
        <end position="209"/>
    </location>
</feature>
<dbReference type="PATRIC" id="fig|1747903.4.peg.2414"/>
<organism evidence="2 3">
    <name type="scientific">Janthinobacterium psychrotolerans</name>
    <dbReference type="NCBI Taxonomy" id="1747903"/>
    <lineage>
        <taxon>Bacteria</taxon>
        <taxon>Pseudomonadati</taxon>
        <taxon>Pseudomonadota</taxon>
        <taxon>Betaproteobacteria</taxon>
        <taxon>Burkholderiales</taxon>
        <taxon>Oxalobacteraceae</taxon>
        <taxon>Janthinobacterium</taxon>
    </lineage>
</organism>
<feature type="transmembrane region" description="Helical" evidence="1">
    <location>
        <begin position="92"/>
        <end position="116"/>
    </location>
</feature>
<evidence type="ECO:0000313" key="3">
    <source>
        <dbReference type="Proteomes" id="UP000092713"/>
    </source>
</evidence>
<name>A0A1A7C1H9_9BURK</name>
<dbReference type="OrthoDB" id="6059252at2"/>
<keyword evidence="3" id="KW-1185">Reference proteome</keyword>
<dbReference type="RefSeq" id="WP_065308563.1">
    <property type="nucleotide sequence ID" value="NZ_LOCQ01000056.1"/>
</dbReference>
<dbReference type="Proteomes" id="UP000092713">
    <property type="component" value="Unassembled WGS sequence"/>
</dbReference>
<keyword evidence="1" id="KW-1133">Transmembrane helix</keyword>
<reference evidence="2 3" key="1">
    <citation type="submission" date="2016-04" db="EMBL/GenBank/DDBJ databases">
        <title>Draft genome sequence of Janthinobacterium psychrotolerans sp. nov., isolated from freshwater sediments in Denmark.</title>
        <authorList>
            <person name="Gong X."/>
            <person name="Skrivergaard S."/>
            <person name="Korsgaard B.S."/>
            <person name="Schreiber L."/>
            <person name="Marshall I.P."/>
            <person name="Finster K."/>
            <person name="Schramm A."/>
        </authorList>
    </citation>
    <scope>NUCLEOTIDE SEQUENCE [LARGE SCALE GENOMIC DNA]</scope>
    <source>
        <strain evidence="2 3">S3-2</strain>
    </source>
</reference>
<feature type="transmembrane region" description="Helical" evidence="1">
    <location>
        <begin position="128"/>
        <end position="147"/>
    </location>
</feature>
<feature type="transmembrane region" description="Helical" evidence="1">
    <location>
        <begin position="29"/>
        <end position="50"/>
    </location>
</feature>
<dbReference type="Pfam" id="PF06532">
    <property type="entry name" value="NrsF"/>
    <property type="match status" value="1"/>
</dbReference>
<keyword evidence="1" id="KW-0472">Membrane</keyword>
<dbReference type="AlphaFoldDB" id="A0A1A7C1H9"/>
<feature type="transmembrane region" description="Helical" evidence="1">
    <location>
        <begin position="159"/>
        <end position="178"/>
    </location>
</feature>
<evidence type="ECO:0000313" key="2">
    <source>
        <dbReference type="EMBL" id="OBV38854.1"/>
    </source>
</evidence>
<feature type="transmembrane region" description="Helical" evidence="1">
    <location>
        <begin position="62"/>
        <end position="80"/>
    </location>
</feature>
<dbReference type="InterPro" id="IPR009495">
    <property type="entry name" value="NrsF"/>
</dbReference>
<comment type="caution">
    <text evidence="2">The sequence shown here is derived from an EMBL/GenBank/DDBJ whole genome shotgun (WGS) entry which is preliminary data.</text>
</comment>
<accession>A0A1A7C1H9</accession>
<evidence type="ECO:0008006" key="4">
    <source>
        <dbReference type="Google" id="ProtNLM"/>
    </source>
</evidence>
<gene>
    <name evidence="2" type="ORF">ASR47_1007170</name>
</gene>